<organism evidence="1 2">
    <name type="scientific">Zizania palustris</name>
    <name type="common">Northern wild rice</name>
    <dbReference type="NCBI Taxonomy" id="103762"/>
    <lineage>
        <taxon>Eukaryota</taxon>
        <taxon>Viridiplantae</taxon>
        <taxon>Streptophyta</taxon>
        <taxon>Embryophyta</taxon>
        <taxon>Tracheophyta</taxon>
        <taxon>Spermatophyta</taxon>
        <taxon>Magnoliopsida</taxon>
        <taxon>Liliopsida</taxon>
        <taxon>Poales</taxon>
        <taxon>Poaceae</taxon>
        <taxon>BOP clade</taxon>
        <taxon>Oryzoideae</taxon>
        <taxon>Oryzeae</taxon>
        <taxon>Zizaniinae</taxon>
        <taxon>Zizania</taxon>
    </lineage>
</organism>
<dbReference type="Proteomes" id="UP000729402">
    <property type="component" value="Unassembled WGS sequence"/>
</dbReference>
<reference evidence="1" key="2">
    <citation type="submission" date="2021-02" db="EMBL/GenBank/DDBJ databases">
        <authorList>
            <person name="Kimball J.A."/>
            <person name="Haas M.W."/>
            <person name="Macchietto M."/>
            <person name="Kono T."/>
            <person name="Duquette J."/>
            <person name="Shao M."/>
        </authorList>
    </citation>
    <scope>NUCLEOTIDE SEQUENCE</scope>
    <source>
        <tissue evidence="1">Fresh leaf tissue</tissue>
    </source>
</reference>
<reference evidence="1" key="1">
    <citation type="journal article" date="2021" name="bioRxiv">
        <title>Whole Genome Assembly and Annotation of Northern Wild Rice, Zizania palustris L., Supports a Whole Genome Duplication in the Zizania Genus.</title>
        <authorList>
            <person name="Haas M."/>
            <person name="Kono T."/>
            <person name="Macchietto M."/>
            <person name="Millas R."/>
            <person name="McGilp L."/>
            <person name="Shao M."/>
            <person name="Duquette J."/>
            <person name="Hirsch C.N."/>
            <person name="Kimball J."/>
        </authorList>
    </citation>
    <scope>NUCLEOTIDE SEQUENCE</scope>
    <source>
        <tissue evidence="1">Fresh leaf tissue</tissue>
    </source>
</reference>
<evidence type="ECO:0000313" key="2">
    <source>
        <dbReference type="Proteomes" id="UP000729402"/>
    </source>
</evidence>
<dbReference type="AlphaFoldDB" id="A0A8J6BTK5"/>
<sequence length="144" mass="16076">MLNSTEVAAPTLPSGNHRIVRETVMIGKRSEMERYSHKSVDKEQLSQWNLGQILPVENHTTSYGNPGEFNFGTKNCDENFTAAKAEVVTELEKWLDRESSGGEMKTCSSWSQKNTDGSASVVQNLAEQVDKIDVFHPIEPDTKC</sequence>
<protein>
    <submittedName>
        <fullName evidence="1">Uncharacterized protein</fullName>
    </submittedName>
</protein>
<gene>
    <name evidence="1" type="ORF">GUJ93_ZPchr0011g28607</name>
</gene>
<dbReference type="EMBL" id="JAAALK010000081">
    <property type="protein sequence ID" value="KAG8090328.1"/>
    <property type="molecule type" value="Genomic_DNA"/>
</dbReference>
<keyword evidence="2" id="KW-1185">Reference proteome</keyword>
<name>A0A8J6BTK5_ZIZPA</name>
<proteinExistence type="predicted"/>
<evidence type="ECO:0000313" key="1">
    <source>
        <dbReference type="EMBL" id="KAG8090328.1"/>
    </source>
</evidence>
<accession>A0A8J6BTK5</accession>
<comment type="caution">
    <text evidence="1">The sequence shown here is derived from an EMBL/GenBank/DDBJ whole genome shotgun (WGS) entry which is preliminary data.</text>
</comment>